<dbReference type="PANTHER" id="PTHR39209:SF2">
    <property type="entry name" value="CYTOPLASMIC PROTEIN"/>
    <property type="match status" value="1"/>
</dbReference>
<proteinExistence type="predicted"/>
<dbReference type="InterPro" id="IPR005146">
    <property type="entry name" value="B3/B4_tRNA-bd"/>
</dbReference>
<evidence type="ECO:0000259" key="1">
    <source>
        <dbReference type="SMART" id="SM00873"/>
    </source>
</evidence>
<sequence length="230" mass="25200">MIQVSISEEVSSACPDLQVLVIACQVRNSEPDEQLWREIKAEEAAVRATVKLEQINKWLPIQASRQAYKRLGKDPNRYRPSAEALRRRILRELPLYKVDTLVDLINLVSIRSGYSIGGFDADKIEGGKLVLGVGREGELYHGIGRGELNIAGLPVYRDAIGGIGTPTSDEERTKIGLDTTSLLMILNGYSGLDGLIDAGKYAAGLLSKYVSATNIEMELVSDGKRTEIVL</sequence>
<dbReference type="SUPFAM" id="SSF56037">
    <property type="entry name" value="PheT/TilS domain"/>
    <property type="match status" value="1"/>
</dbReference>
<comment type="caution">
    <text evidence="3">The sequence shown here is derived from an EMBL/GenBank/DDBJ whole genome shotgun (WGS) entry which is preliminary data.</text>
</comment>
<keyword evidence="5" id="KW-1185">Reference proteome</keyword>
<evidence type="ECO:0000313" key="4">
    <source>
        <dbReference type="Proteomes" id="UP000256321"/>
    </source>
</evidence>
<dbReference type="Proteomes" id="UP000256321">
    <property type="component" value="Unassembled WGS sequence"/>
</dbReference>
<evidence type="ECO:0000313" key="5">
    <source>
        <dbReference type="Proteomes" id="UP000629596"/>
    </source>
</evidence>
<reference evidence="2 5" key="2">
    <citation type="submission" date="2020-08" db="EMBL/GenBank/DDBJ databases">
        <title>Genome public.</title>
        <authorList>
            <person name="Liu C."/>
            <person name="Sun Q."/>
        </authorList>
    </citation>
    <scope>NUCLEOTIDE SEQUENCE [LARGE SCALE GENOMIC DNA]</scope>
    <source>
        <strain evidence="2 5">426_9</strain>
    </source>
</reference>
<dbReference type="GO" id="GO:0004826">
    <property type="term" value="F:phenylalanine-tRNA ligase activity"/>
    <property type="evidence" value="ECO:0007669"/>
    <property type="project" value="InterPro"/>
</dbReference>
<dbReference type="AlphaFoldDB" id="A0A3D8HA40"/>
<dbReference type="Gene3D" id="3.50.40.10">
    <property type="entry name" value="Phenylalanyl-trna Synthetase, Chain B, domain 3"/>
    <property type="match status" value="1"/>
</dbReference>
<gene>
    <name evidence="3" type="ORF">DWU89_17380</name>
    <name evidence="2" type="ORF">H8784_16975</name>
</gene>
<dbReference type="Pfam" id="PF03483">
    <property type="entry name" value="B3_4"/>
    <property type="match status" value="1"/>
</dbReference>
<dbReference type="InterPro" id="IPR020825">
    <property type="entry name" value="Phe-tRNA_synthase-like_B3/B4"/>
</dbReference>
<protein>
    <recommendedName>
        <fullName evidence="1">B3/B4 tRNA-binding domain-containing protein</fullName>
    </recommendedName>
</protein>
<accession>A0A3D8HA40</accession>
<reference evidence="3 4" key="1">
    <citation type="submission" date="2018-07" db="EMBL/GenBank/DDBJ databases">
        <title>Parabacteroides acidifaciens nov. sp., isolated from human feces.</title>
        <authorList>
            <person name="Wang Y.J."/>
        </authorList>
    </citation>
    <scope>NUCLEOTIDE SEQUENCE [LARGE SCALE GENOMIC DNA]</scope>
    <source>
        <strain evidence="3 4">426-9</strain>
    </source>
</reference>
<dbReference type="GO" id="GO:0003723">
    <property type="term" value="F:RNA binding"/>
    <property type="evidence" value="ECO:0007669"/>
    <property type="project" value="InterPro"/>
</dbReference>
<evidence type="ECO:0000313" key="2">
    <source>
        <dbReference type="EMBL" id="MBC8603408.1"/>
    </source>
</evidence>
<evidence type="ECO:0000313" key="3">
    <source>
        <dbReference type="EMBL" id="RDU47863.1"/>
    </source>
</evidence>
<dbReference type="Proteomes" id="UP000629596">
    <property type="component" value="Unassembled WGS sequence"/>
</dbReference>
<dbReference type="PANTHER" id="PTHR39209">
    <property type="match status" value="1"/>
</dbReference>
<organism evidence="3 4">
    <name type="scientific">Parabacteroides acidifaciens</name>
    <dbReference type="NCBI Taxonomy" id="2290935"/>
    <lineage>
        <taxon>Bacteria</taxon>
        <taxon>Pseudomonadati</taxon>
        <taxon>Bacteroidota</taxon>
        <taxon>Bacteroidia</taxon>
        <taxon>Bacteroidales</taxon>
        <taxon>Tannerellaceae</taxon>
        <taxon>Parabacteroides</taxon>
    </lineage>
</organism>
<name>A0A3D8HA40_9BACT</name>
<dbReference type="EMBL" id="QREV01000057">
    <property type="protein sequence ID" value="RDU47863.1"/>
    <property type="molecule type" value="Genomic_DNA"/>
</dbReference>
<dbReference type="RefSeq" id="WP_115500899.1">
    <property type="nucleotide sequence ID" value="NZ_JACRTI010000057.1"/>
</dbReference>
<dbReference type="EMBL" id="JACRTI010000057">
    <property type="protein sequence ID" value="MBC8603408.1"/>
    <property type="molecule type" value="Genomic_DNA"/>
</dbReference>
<dbReference type="SMART" id="SM00873">
    <property type="entry name" value="B3_4"/>
    <property type="match status" value="1"/>
</dbReference>
<feature type="domain" description="B3/B4 tRNA-binding" evidence="1">
    <location>
        <begin position="62"/>
        <end position="211"/>
    </location>
</feature>